<dbReference type="EMBL" id="JH712150">
    <property type="protein sequence ID" value="EFO28327.1"/>
    <property type="molecule type" value="Genomic_DNA"/>
</dbReference>
<evidence type="ECO:0000313" key="1">
    <source>
        <dbReference type="EMBL" id="EFO28327.1"/>
    </source>
</evidence>
<dbReference type="CTD" id="9937514"/>
<gene>
    <name evidence="1" type="ORF">LOAG_00146</name>
</gene>
<dbReference type="KEGG" id="loa:LOAG_00146"/>
<name>A0A1S0UCE4_LOALO</name>
<protein>
    <submittedName>
        <fullName evidence="1">Uncharacterized protein</fullName>
    </submittedName>
</protein>
<sequence>MDDGISTDNRIACGTIEEHTDAENVITLPLPPSPTIFNFRSTQPQPIWPHAIFSLSQQTIHLPDEGTEKCTRINNFTKCVAYCPRMVTILFSLPTLKMSSHLSLLSGSISSPLLLSNLAQISKPPHLLAPKDLSYLFKLKWDSKDGDLSKVV</sequence>
<reference evidence="1" key="1">
    <citation type="submission" date="2012-04" db="EMBL/GenBank/DDBJ databases">
        <title>The Genome Sequence of Loa loa.</title>
        <authorList>
            <consortium name="The Broad Institute Genome Sequencing Platform"/>
            <consortium name="Broad Institute Genome Sequencing Center for Infectious Disease"/>
            <person name="Nutman T.B."/>
            <person name="Fink D.L."/>
            <person name="Russ C."/>
            <person name="Young S."/>
            <person name="Zeng Q."/>
            <person name="Gargeya S."/>
            <person name="Alvarado L."/>
            <person name="Berlin A."/>
            <person name="Chapman S.B."/>
            <person name="Chen Z."/>
            <person name="Freedman E."/>
            <person name="Gellesch M."/>
            <person name="Goldberg J."/>
            <person name="Griggs A."/>
            <person name="Gujja S."/>
            <person name="Heilman E.R."/>
            <person name="Heiman D."/>
            <person name="Howarth C."/>
            <person name="Mehta T."/>
            <person name="Neiman D."/>
            <person name="Pearson M."/>
            <person name="Roberts A."/>
            <person name="Saif S."/>
            <person name="Shea T."/>
            <person name="Shenoy N."/>
            <person name="Sisk P."/>
            <person name="Stolte C."/>
            <person name="Sykes S."/>
            <person name="White J."/>
            <person name="Yandava C."/>
            <person name="Haas B."/>
            <person name="Henn M.R."/>
            <person name="Nusbaum C."/>
            <person name="Birren B."/>
        </authorList>
    </citation>
    <scope>NUCLEOTIDE SEQUENCE [LARGE SCALE GENOMIC DNA]</scope>
</reference>
<dbReference type="AlphaFoldDB" id="A0A1S0UCE4"/>
<organism evidence="1">
    <name type="scientific">Loa loa</name>
    <name type="common">Eye worm</name>
    <name type="synonym">Filaria loa</name>
    <dbReference type="NCBI Taxonomy" id="7209"/>
    <lineage>
        <taxon>Eukaryota</taxon>
        <taxon>Metazoa</taxon>
        <taxon>Ecdysozoa</taxon>
        <taxon>Nematoda</taxon>
        <taxon>Chromadorea</taxon>
        <taxon>Rhabditida</taxon>
        <taxon>Spirurina</taxon>
        <taxon>Spiruromorpha</taxon>
        <taxon>Filarioidea</taxon>
        <taxon>Onchocercidae</taxon>
        <taxon>Loa</taxon>
    </lineage>
</organism>
<proteinExistence type="predicted"/>
<dbReference type="RefSeq" id="XP_003135734.1">
    <property type="nucleotide sequence ID" value="XM_003135686.1"/>
</dbReference>
<accession>A0A1S0UCE4</accession>
<dbReference type="InParanoid" id="A0A1S0UCE4"/>
<dbReference type="GeneID" id="9937514"/>